<keyword evidence="2 5" id="KW-0812">Transmembrane</keyword>
<dbReference type="EMBL" id="JBHLUU010000116">
    <property type="protein sequence ID" value="MFC0477062.1"/>
    <property type="molecule type" value="Genomic_DNA"/>
</dbReference>
<keyword evidence="7" id="KW-1185">Reference proteome</keyword>
<evidence type="ECO:0000256" key="5">
    <source>
        <dbReference type="SAM" id="Phobius"/>
    </source>
</evidence>
<feature type="transmembrane region" description="Helical" evidence="5">
    <location>
        <begin position="89"/>
        <end position="116"/>
    </location>
</feature>
<keyword evidence="4 5" id="KW-0472">Membrane</keyword>
<dbReference type="PANTHER" id="PTHR39157:SF1">
    <property type="entry name" value="DOXX FAMILY PROTEIN"/>
    <property type="match status" value="1"/>
</dbReference>
<dbReference type="Proteomes" id="UP001589738">
    <property type="component" value="Unassembled WGS sequence"/>
</dbReference>
<feature type="transmembrane region" description="Helical" evidence="5">
    <location>
        <begin position="128"/>
        <end position="146"/>
    </location>
</feature>
<evidence type="ECO:0000256" key="4">
    <source>
        <dbReference type="ARBA" id="ARBA00023136"/>
    </source>
</evidence>
<accession>A0ABV6KVL1</accession>
<evidence type="ECO:0000256" key="3">
    <source>
        <dbReference type="ARBA" id="ARBA00022989"/>
    </source>
</evidence>
<reference evidence="6 7" key="1">
    <citation type="submission" date="2024-09" db="EMBL/GenBank/DDBJ databases">
        <authorList>
            <person name="Sun Q."/>
            <person name="Mori K."/>
        </authorList>
    </citation>
    <scope>NUCLEOTIDE SEQUENCE [LARGE SCALE GENOMIC DNA]</scope>
    <source>
        <strain evidence="6 7">CGMCC 1.9126</strain>
    </source>
</reference>
<dbReference type="InterPro" id="IPR032808">
    <property type="entry name" value="DoxX"/>
</dbReference>
<organism evidence="6 7">
    <name type="scientific">Robertmurraya beringensis</name>
    <dbReference type="NCBI Taxonomy" id="641660"/>
    <lineage>
        <taxon>Bacteria</taxon>
        <taxon>Bacillati</taxon>
        <taxon>Bacillota</taxon>
        <taxon>Bacilli</taxon>
        <taxon>Bacillales</taxon>
        <taxon>Bacillaceae</taxon>
        <taxon>Robertmurraya</taxon>
    </lineage>
</organism>
<dbReference type="RefSeq" id="WP_377058722.1">
    <property type="nucleotide sequence ID" value="NZ_JBHLUU010000116.1"/>
</dbReference>
<protein>
    <submittedName>
        <fullName evidence="6">DoxX family membrane protein</fullName>
    </submittedName>
</protein>
<comment type="caution">
    <text evidence="6">The sequence shown here is derived from an EMBL/GenBank/DDBJ whole genome shotgun (WGS) entry which is preliminary data.</text>
</comment>
<sequence length="170" mass="18458">MFNQFLRENKISAALLTLLRVYLGYAWMTAGWGKITGGGFDAAGFLKGSIANPVAGPDGIVYGWYVSFLEGVALPNVELFNFLVPWGEFLVGLGLILGCFTSAAMFFGLVMNFSFMLAGTVSHNPTDILMGVIILTAGFNAGRYGLDYYVVPFLRKTVFKKGADLLQQKA</sequence>
<keyword evidence="3 5" id="KW-1133">Transmembrane helix</keyword>
<evidence type="ECO:0000313" key="7">
    <source>
        <dbReference type="Proteomes" id="UP001589738"/>
    </source>
</evidence>
<proteinExistence type="predicted"/>
<evidence type="ECO:0000256" key="2">
    <source>
        <dbReference type="ARBA" id="ARBA00022692"/>
    </source>
</evidence>
<evidence type="ECO:0000256" key="1">
    <source>
        <dbReference type="ARBA" id="ARBA00004141"/>
    </source>
</evidence>
<dbReference type="Pfam" id="PF07681">
    <property type="entry name" value="DoxX"/>
    <property type="match status" value="1"/>
</dbReference>
<gene>
    <name evidence="6" type="ORF">ACFFHF_17805</name>
</gene>
<name>A0ABV6KVL1_9BACI</name>
<comment type="subcellular location">
    <subcellularLocation>
        <location evidence="1">Membrane</location>
        <topology evidence="1">Multi-pass membrane protein</topology>
    </subcellularLocation>
</comment>
<dbReference type="PANTHER" id="PTHR39157">
    <property type="entry name" value="INTEGRAL MEMBRANE PROTEIN-RELATED"/>
    <property type="match status" value="1"/>
</dbReference>
<evidence type="ECO:0000313" key="6">
    <source>
        <dbReference type="EMBL" id="MFC0477062.1"/>
    </source>
</evidence>